<organism evidence="1 2">
    <name type="scientific">Citrus unshiu</name>
    <name type="common">Satsuma mandarin</name>
    <name type="synonym">Citrus nobilis var. unshiu</name>
    <dbReference type="NCBI Taxonomy" id="55188"/>
    <lineage>
        <taxon>Eukaryota</taxon>
        <taxon>Viridiplantae</taxon>
        <taxon>Streptophyta</taxon>
        <taxon>Embryophyta</taxon>
        <taxon>Tracheophyta</taxon>
        <taxon>Spermatophyta</taxon>
        <taxon>Magnoliopsida</taxon>
        <taxon>eudicotyledons</taxon>
        <taxon>Gunneridae</taxon>
        <taxon>Pentapetalae</taxon>
        <taxon>rosids</taxon>
        <taxon>malvids</taxon>
        <taxon>Sapindales</taxon>
        <taxon>Rutaceae</taxon>
        <taxon>Aurantioideae</taxon>
        <taxon>Citrus</taxon>
    </lineage>
</organism>
<evidence type="ECO:0000313" key="2">
    <source>
        <dbReference type="Proteomes" id="UP000236630"/>
    </source>
</evidence>
<dbReference type="Proteomes" id="UP000236630">
    <property type="component" value="Unassembled WGS sequence"/>
</dbReference>
<gene>
    <name evidence="1" type="ORF">CUMW_161220</name>
</gene>
<name>A0A2H5PRN1_CITUN</name>
<keyword evidence="2" id="KW-1185">Reference proteome</keyword>
<sequence length="71" mass="8205">MEDVKKNVEQQANKILINSKNNPSPFFGVNNENINLHHHQSRLPLEIRAPSNDALPNFYNSGFGHYHDHQQ</sequence>
<dbReference type="AlphaFoldDB" id="A0A2H5PRN1"/>
<evidence type="ECO:0000313" key="1">
    <source>
        <dbReference type="EMBL" id="GAY55023.1"/>
    </source>
</evidence>
<protein>
    <submittedName>
        <fullName evidence="1">Uncharacterized protein</fullName>
    </submittedName>
</protein>
<dbReference type="EMBL" id="BDQV01000112">
    <property type="protein sequence ID" value="GAY55023.1"/>
    <property type="molecule type" value="Genomic_DNA"/>
</dbReference>
<accession>A0A2H5PRN1</accession>
<proteinExistence type="predicted"/>
<comment type="caution">
    <text evidence="1">The sequence shown here is derived from an EMBL/GenBank/DDBJ whole genome shotgun (WGS) entry which is preliminary data.</text>
</comment>
<reference evidence="1 2" key="1">
    <citation type="journal article" date="2017" name="Front. Genet.">
        <title>Draft sequencing of the heterozygous diploid genome of Satsuma (Citrus unshiu Marc.) using a hybrid assembly approach.</title>
        <authorList>
            <person name="Shimizu T."/>
            <person name="Tanizawa Y."/>
            <person name="Mochizuki T."/>
            <person name="Nagasaki H."/>
            <person name="Yoshioka T."/>
            <person name="Toyoda A."/>
            <person name="Fujiyama A."/>
            <person name="Kaminuma E."/>
            <person name="Nakamura Y."/>
        </authorList>
    </citation>
    <scope>NUCLEOTIDE SEQUENCE [LARGE SCALE GENOMIC DNA]</scope>
    <source>
        <strain evidence="2">cv. Miyagawa wase</strain>
    </source>
</reference>